<dbReference type="GO" id="GO:0000976">
    <property type="term" value="F:transcription cis-regulatory region binding"/>
    <property type="evidence" value="ECO:0007669"/>
    <property type="project" value="TreeGrafter"/>
</dbReference>
<organism evidence="5 6">
    <name type="scientific">Treponema saccharophilum DSM 2985</name>
    <dbReference type="NCBI Taxonomy" id="907348"/>
    <lineage>
        <taxon>Bacteria</taxon>
        <taxon>Pseudomonadati</taxon>
        <taxon>Spirochaetota</taxon>
        <taxon>Spirochaetia</taxon>
        <taxon>Spirochaetales</taxon>
        <taxon>Treponemataceae</taxon>
        <taxon>Treponema</taxon>
    </lineage>
</organism>
<dbReference type="OrthoDB" id="9784962at2"/>
<evidence type="ECO:0000256" key="1">
    <source>
        <dbReference type="ARBA" id="ARBA00023015"/>
    </source>
</evidence>
<comment type="caution">
    <text evidence="5">The sequence shown here is derived from an EMBL/GenBank/DDBJ whole genome shotgun (WGS) entry which is preliminary data.</text>
</comment>
<proteinExistence type="predicted"/>
<dbReference type="InterPro" id="IPR046335">
    <property type="entry name" value="LacI/GalR-like_sensor"/>
</dbReference>
<keyword evidence="2" id="KW-0238">DNA-binding</keyword>
<sequence>MSNRLHQQSFTMDDIARELGISKSTVSRALAGSKRISAETRARVEECAHRNGFIPNLAAKALAKQLTLNIAAVMPSEATNVEMMFFHECLNGMVAKSAASDYSVLVCMDGAAGGSLLAKVVSNRKVDGVVLMQFRRGDENIEFLRKSGIPFVVIGSGVKDGLVCVDSRMTESCARFTAECVRRCGLVERGRVLFVCGSLDIEANNNRLLGFLGGMEKTCSDDVQYAICTYLDDMDTSVFDNHWNLILCSDDVVCVRVLSVLKAIGIEAGRDVRIASFHDSVLLASSDPPVSALKVDAFGLGERAAETALRMISGDDVEECTFVGCSFEFRGTA</sequence>
<evidence type="ECO:0000256" key="2">
    <source>
        <dbReference type="ARBA" id="ARBA00023125"/>
    </source>
</evidence>
<dbReference type="SMART" id="SM00354">
    <property type="entry name" value="HTH_LACI"/>
    <property type="match status" value="1"/>
</dbReference>
<dbReference type="PROSITE" id="PS50932">
    <property type="entry name" value="HTH_LACI_2"/>
    <property type="match status" value="1"/>
</dbReference>
<evidence type="ECO:0000313" key="5">
    <source>
        <dbReference type="EMBL" id="EIC01936.1"/>
    </source>
</evidence>
<dbReference type="InterPro" id="IPR010982">
    <property type="entry name" value="Lambda_DNA-bd_dom_sf"/>
</dbReference>
<dbReference type="STRING" id="907348.TresaDRAFT_1688"/>
<dbReference type="Proteomes" id="UP000003571">
    <property type="component" value="Unassembled WGS sequence"/>
</dbReference>
<dbReference type="eggNOG" id="COG1609">
    <property type="taxonomic scope" value="Bacteria"/>
</dbReference>
<dbReference type="SUPFAM" id="SSF47413">
    <property type="entry name" value="lambda repressor-like DNA-binding domains"/>
    <property type="match status" value="1"/>
</dbReference>
<dbReference type="SUPFAM" id="SSF53822">
    <property type="entry name" value="Periplasmic binding protein-like I"/>
    <property type="match status" value="1"/>
</dbReference>
<protein>
    <submittedName>
        <fullName evidence="5">Transcriptional regulator, LacI family</fullName>
    </submittedName>
</protein>
<dbReference type="AlphaFoldDB" id="H7EKN1"/>
<keyword evidence="3" id="KW-0804">Transcription</keyword>
<gene>
    <name evidence="5" type="ORF">TresaDRAFT_1688</name>
</gene>
<dbReference type="CDD" id="cd01392">
    <property type="entry name" value="HTH_LacI"/>
    <property type="match status" value="1"/>
</dbReference>
<dbReference type="Gene3D" id="1.10.260.40">
    <property type="entry name" value="lambda repressor-like DNA-binding domains"/>
    <property type="match status" value="1"/>
</dbReference>
<dbReference type="InterPro" id="IPR028082">
    <property type="entry name" value="Peripla_BP_I"/>
</dbReference>
<evidence type="ECO:0000256" key="3">
    <source>
        <dbReference type="ARBA" id="ARBA00023163"/>
    </source>
</evidence>
<reference evidence="5 6" key="1">
    <citation type="submission" date="2011-09" db="EMBL/GenBank/DDBJ databases">
        <title>The draft genome of Treponema saccharophilum DSM 2985.</title>
        <authorList>
            <consortium name="US DOE Joint Genome Institute (JGI-PGF)"/>
            <person name="Lucas S."/>
            <person name="Copeland A."/>
            <person name="Lapidus A."/>
            <person name="Glavina del Rio T."/>
            <person name="Dalin E."/>
            <person name="Tice H."/>
            <person name="Bruce D."/>
            <person name="Goodwin L."/>
            <person name="Pitluck S."/>
            <person name="Peters L."/>
            <person name="Kyrpides N."/>
            <person name="Mavromatis K."/>
            <person name="Ivanova N."/>
            <person name="Markowitz V."/>
            <person name="Cheng J.-F."/>
            <person name="Hugenholtz P."/>
            <person name="Woyke T."/>
            <person name="Wu D."/>
            <person name="Gronow S."/>
            <person name="Wellnitz S."/>
            <person name="Brambilla E."/>
            <person name="Klenk H.-P."/>
            <person name="Eisen J.A."/>
        </authorList>
    </citation>
    <scope>NUCLEOTIDE SEQUENCE [LARGE SCALE GENOMIC DNA]</scope>
    <source>
        <strain evidence="5 6">DSM 2985</strain>
    </source>
</reference>
<feature type="domain" description="HTH lacI-type" evidence="4">
    <location>
        <begin position="10"/>
        <end position="64"/>
    </location>
</feature>
<evidence type="ECO:0000313" key="6">
    <source>
        <dbReference type="Proteomes" id="UP000003571"/>
    </source>
</evidence>
<evidence type="ECO:0000259" key="4">
    <source>
        <dbReference type="PROSITE" id="PS50932"/>
    </source>
</evidence>
<dbReference type="Pfam" id="PF13377">
    <property type="entry name" value="Peripla_BP_3"/>
    <property type="match status" value="1"/>
</dbReference>
<dbReference type="PATRIC" id="fig|907348.3.peg.1456"/>
<dbReference type="Gene3D" id="3.40.50.2300">
    <property type="match status" value="2"/>
</dbReference>
<name>H7EKN1_9SPIR</name>
<dbReference type="PANTHER" id="PTHR30146">
    <property type="entry name" value="LACI-RELATED TRANSCRIPTIONAL REPRESSOR"/>
    <property type="match status" value="1"/>
</dbReference>
<dbReference type="PANTHER" id="PTHR30146:SF109">
    <property type="entry name" value="HTH-TYPE TRANSCRIPTIONAL REGULATOR GALS"/>
    <property type="match status" value="1"/>
</dbReference>
<dbReference type="InterPro" id="IPR000843">
    <property type="entry name" value="HTH_LacI"/>
</dbReference>
<keyword evidence="6" id="KW-1185">Reference proteome</keyword>
<keyword evidence="1" id="KW-0805">Transcription regulation</keyword>
<dbReference type="RefSeq" id="WP_002704209.1">
    <property type="nucleotide sequence ID" value="NZ_AGRW01000045.1"/>
</dbReference>
<accession>H7EKN1</accession>
<dbReference type="Pfam" id="PF00356">
    <property type="entry name" value="LacI"/>
    <property type="match status" value="1"/>
</dbReference>
<dbReference type="EMBL" id="AGRW01000045">
    <property type="protein sequence ID" value="EIC01936.1"/>
    <property type="molecule type" value="Genomic_DNA"/>
</dbReference>
<dbReference type="GO" id="GO:0003700">
    <property type="term" value="F:DNA-binding transcription factor activity"/>
    <property type="evidence" value="ECO:0007669"/>
    <property type="project" value="TreeGrafter"/>
</dbReference>